<protein>
    <submittedName>
        <fullName evidence="1">DUF4304 domain-containing protein</fullName>
    </submittedName>
</protein>
<gene>
    <name evidence="1" type="ORF">ACFPIJ_14475</name>
</gene>
<accession>A0ABV9VTC6</accession>
<dbReference type="InterPro" id="IPR025412">
    <property type="entry name" value="DUF4304"/>
</dbReference>
<dbReference type="RefSeq" id="WP_380115339.1">
    <property type="nucleotide sequence ID" value="NZ_JBHSIU010000014.1"/>
</dbReference>
<organism evidence="1 2">
    <name type="scientific">Dactylosporangium cerinum</name>
    <dbReference type="NCBI Taxonomy" id="1434730"/>
    <lineage>
        <taxon>Bacteria</taxon>
        <taxon>Bacillati</taxon>
        <taxon>Actinomycetota</taxon>
        <taxon>Actinomycetes</taxon>
        <taxon>Micromonosporales</taxon>
        <taxon>Micromonosporaceae</taxon>
        <taxon>Dactylosporangium</taxon>
    </lineage>
</organism>
<evidence type="ECO:0000313" key="1">
    <source>
        <dbReference type="EMBL" id="MFC4999039.1"/>
    </source>
</evidence>
<dbReference type="EMBL" id="JBHSIU010000014">
    <property type="protein sequence ID" value="MFC4999039.1"/>
    <property type="molecule type" value="Genomic_DNA"/>
</dbReference>
<name>A0ABV9VTC6_9ACTN</name>
<evidence type="ECO:0000313" key="2">
    <source>
        <dbReference type="Proteomes" id="UP001595912"/>
    </source>
</evidence>
<reference evidence="2" key="1">
    <citation type="journal article" date="2019" name="Int. J. Syst. Evol. Microbiol.">
        <title>The Global Catalogue of Microorganisms (GCM) 10K type strain sequencing project: providing services to taxonomists for standard genome sequencing and annotation.</title>
        <authorList>
            <consortium name="The Broad Institute Genomics Platform"/>
            <consortium name="The Broad Institute Genome Sequencing Center for Infectious Disease"/>
            <person name="Wu L."/>
            <person name="Ma J."/>
        </authorList>
    </citation>
    <scope>NUCLEOTIDE SEQUENCE [LARGE SCALE GENOMIC DNA]</scope>
    <source>
        <strain evidence="2">CGMCC 4.7152</strain>
    </source>
</reference>
<comment type="caution">
    <text evidence="1">The sequence shown here is derived from an EMBL/GenBank/DDBJ whole genome shotgun (WGS) entry which is preliminary data.</text>
</comment>
<keyword evidence="2" id="KW-1185">Reference proteome</keyword>
<dbReference type="Pfam" id="PF14137">
    <property type="entry name" value="DUF4304"/>
    <property type="match status" value="1"/>
</dbReference>
<dbReference type="Proteomes" id="UP001595912">
    <property type="component" value="Unassembled WGS sequence"/>
</dbReference>
<proteinExistence type="predicted"/>
<sequence length="295" mass="32518">MISPPDESRPAMDRSAKAVISELLARDVTPVLKRQGFTGRGRNYRRTLADRQELLTVEPHRWNSRHGGAFTVHLGVFLHDLDAFVALVPPPEPPDEHQCHLRRTGSRWWTFDAATDLRSLGADAGRAVQDLPWFDEVRTDAGVLAWVRGTPLPHGVLGLRHVYLAATAGAPDLAQEWLSGIVADAPPGPLPREAARFAARLGLNCPPPADAPALTAVFRTAADHDGVSAVRHLVDKLDQHLTELRRDHAAAYHTLVRDGRTCTADFYGATAEEFLRPLRRAFAKLAPSFADITWR</sequence>